<dbReference type="InterPro" id="IPR050921">
    <property type="entry name" value="T4SS_GSP_E_ATPase"/>
</dbReference>
<protein>
    <submittedName>
        <fullName evidence="4">TadA family conjugal transfer-associated ATPase</fullName>
    </submittedName>
</protein>
<gene>
    <name evidence="4" type="ORF">EUA94_12365</name>
</gene>
<feature type="compositionally biased region" description="Basic residues" evidence="2">
    <location>
        <begin position="283"/>
        <end position="305"/>
    </location>
</feature>
<dbReference type="PANTHER" id="PTHR30486:SF6">
    <property type="entry name" value="TYPE IV PILUS RETRACTATION ATPASE PILT"/>
    <property type="match status" value="1"/>
</dbReference>
<comment type="similarity">
    <text evidence="1">Belongs to the GSP E family.</text>
</comment>
<evidence type="ECO:0000313" key="4">
    <source>
        <dbReference type="EMBL" id="RYC10653.1"/>
    </source>
</evidence>
<evidence type="ECO:0000259" key="3">
    <source>
        <dbReference type="Pfam" id="PF00437"/>
    </source>
</evidence>
<dbReference type="PANTHER" id="PTHR30486">
    <property type="entry name" value="TWITCHING MOTILITY PROTEIN PILT"/>
    <property type="match status" value="1"/>
</dbReference>
<dbReference type="AlphaFoldDB" id="A0A4Q2SYE2"/>
<evidence type="ECO:0000256" key="1">
    <source>
        <dbReference type="ARBA" id="ARBA00006611"/>
    </source>
</evidence>
<dbReference type="GO" id="GO:0016887">
    <property type="term" value="F:ATP hydrolysis activity"/>
    <property type="evidence" value="ECO:0007669"/>
    <property type="project" value="InterPro"/>
</dbReference>
<evidence type="ECO:0000313" key="5">
    <source>
        <dbReference type="Proteomes" id="UP000291101"/>
    </source>
</evidence>
<dbReference type="Pfam" id="PF00437">
    <property type="entry name" value="T2SSE"/>
    <property type="match status" value="1"/>
</dbReference>
<feature type="compositionally biased region" description="Basic residues" evidence="2">
    <location>
        <begin position="118"/>
        <end position="136"/>
    </location>
</feature>
<dbReference type="InterPro" id="IPR022399">
    <property type="entry name" value="TadA-like_ATPase"/>
</dbReference>
<accession>A0A4Q2SYE2</accession>
<name>A0A4Q2SYE2_9ACTN</name>
<feature type="compositionally biased region" description="Gly residues" evidence="2">
    <location>
        <begin position="315"/>
        <end position="327"/>
    </location>
</feature>
<reference evidence="4 5" key="1">
    <citation type="submission" date="2019-01" db="EMBL/GenBank/DDBJ databases">
        <title>Novel species of Nocardioides.</title>
        <authorList>
            <person name="Liu Q."/>
            <person name="X Y.-H."/>
        </authorList>
    </citation>
    <scope>NUCLEOTIDE SEQUENCE [LARGE SCALE GENOMIC DNA]</scope>
    <source>
        <strain evidence="4 5">HLT2-9</strain>
    </source>
</reference>
<dbReference type="NCBIfam" id="TIGR03819">
    <property type="entry name" value="heli_sec_ATPase"/>
    <property type="match status" value="1"/>
</dbReference>
<evidence type="ECO:0000256" key="2">
    <source>
        <dbReference type="SAM" id="MobiDB-lite"/>
    </source>
</evidence>
<feature type="compositionally biased region" description="Basic residues" evidence="2">
    <location>
        <begin position="16"/>
        <end position="32"/>
    </location>
</feature>
<organism evidence="4 5">
    <name type="scientific">Nocardioides zhouii</name>
    <dbReference type="NCBI Taxonomy" id="1168729"/>
    <lineage>
        <taxon>Bacteria</taxon>
        <taxon>Bacillati</taxon>
        <taxon>Actinomycetota</taxon>
        <taxon>Actinomycetes</taxon>
        <taxon>Propionibacteriales</taxon>
        <taxon>Nocardioidaceae</taxon>
        <taxon>Nocardioides</taxon>
    </lineage>
</organism>
<dbReference type="EMBL" id="SDWV01000011">
    <property type="protein sequence ID" value="RYC10653.1"/>
    <property type="molecule type" value="Genomic_DNA"/>
</dbReference>
<proteinExistence type="inferred from homology"/>
<dbReference type="OrthoDB" id="9810761at2"/>
<dbReference type="Proteomes" id="UP000291101">
    <property type="component" value="Unassembled WGS sequence"/>
</dbReference>
<sequence>MVWLSVVGGRAEARGHGRSPPHPILRRPRRGRPAVCGGGSGGRRLRQSRAGAGLVERRRPGAGGRRPGRRGRTGGAAATAGHPRGRAVARRWRLPVRRRAGGGVRGRPAGRVAVAGRRPGRRGRAGLPGAHRRGGRGRGWCGCDDAGVCAGPVARRTRTHAAGRRRPARPRGRPAARHGGPRRGEVGGPGRDLGPAGCAGTAGGRAARGRPGCADVGRSQAAARRAGRPADPRGGGARSRPRRDRPGPAGRRGPGRARRPVRRPAGGDAGDRAGTGRDGAIGRRPRPRGPRRARRPAGWAQRRRCRSGDRAVGGRCSGGAAWAGGVGRSWPRSVDPPGAAGPRRPRPPGCGVNTVPPAVLDDVRRRLAGDSGDLTPHRVAEALRASGSPVGDATVLAVHDLLRRDVLGAGPLEELLRLPDVTDVLVNGPDDVWIDRGGGLERASVGFPDDASVRRLAQRLAASAGRRLDDATPHADVRLPDGTRLHAVLAPVARAGTVLSLRVPRHRVWTLPELVAAGALPPDGAFLLEEVVDSRCAFLVTGGTGTGKTSVLSALLSLVDPRERIVLVEDASELRPEHPHVVALEARPPNIEGAGEISLQTLVRQALRMRPDRLVVGEVRGAEVVDLLAALNTGHRGGCGTLHANSAADVPARIEALSLAAGLPREAAHSQLAAALDVVVHLGRGRDGRRRVLELAVPEREGSGLVSLRIAASFEADRVVRGPAAGALAARLGSVAW</sequence>
<dbReference type="InterPro" id="IPR001482">
    <property type="entry name" value="T2SS/T4SS_dom"/>
</dbReference>
<dbReference type="Gene3D" id="3.40.50.300">
    <property type="entry name" value="P-loop containing nucleotide triphosphate hydrolases"/>
    <property type="match status" value="1"/>
</dbReference>
<dbReference type="CDD" id="cd01130">
    <property type="entry name" value="VirB11-like_ATPase"/>
    <property type="match status" value="1"/>
</dbReference>
<dbReference type="InterPro" id="IPR027417">
    <property type="entry name" value="P-loop_NTPase"/>
</dbReference>
<feature type="domain" description="Bacterial type II secretion system protein E" evidence="3">
    <location>
        <begin position="408"/>
        <end position="683"/>
    </location>
</feature>
<feature type="region of interest" description="Disordered" evidence="2">
    <location>
        <begin position="100"/>
        <end position="137"/>
    </location>
</feature>
<feature type="compositionally biased region" description="Basic residues" evidence="2">
    <location>
        <begin position="156"/>
        <end position="181"/>
    </location>
</feature>
<dbReference type="SUPFAM" id="SSF52540">
    <property type="entry name" value="P-loop containing nucleoside triphosphate hydrolases"/>
    <property type="match status" value="1"/>
</dbReference>
<feature type="compositionally biased region" description="Low complexity" evidence="2">
    <location>
        <begin position="106"/>
        <end position="117"/>
    </location>
</feature>
<feature type="region of interest" description="Disordered" evidence="2">
    <location>
        <begin position="11"/>
        <end position="87"/>
    </location>
</feature>
<keyword evidence="5" id="KW-1185">Reference proteome</keyword>
<feature type="region of interest" description="Disordered" evidence="2">
    <location>
        <begin position="156"/>
        <end position="356"/>
    </location>
</feature>
<comment type="caution">
    <text evidence="4">The sequence shown here is derived from an EMBL/GenBank/DDBJ whole genome shotgun (WGS) entry which is preliminary data.</text>
</comment>
<feature type="compositionally biased region" description="Basic residues" evidence="2">
    <location>
        <begin position="253"/>
        <end position="262"/>
    </location>
</feature>
<dbReference type="Gene3D" id="3.30.450.380">
    <property type="match status" value="1"/>
</dbReference>